<evidence type="ECO:0008006" key="4">
    <source>
        <dbReference type="Google" id="ProtNLM"/>
    </source>
</evidence>
<evidence type="ECO:0000256" key="1">
    <source>
        <dbReference type="SAM" id="Phobius"/>
    </source>
</evidence>
<evidence type="ECO:0000313" key="3">
    <source>
        <dbReference type="Proteomes" id="UP001529235"/>
    </source>
</evidence>
<keyword evidence="1" id="KW-0472">Membrane</keyword>
<feature type="transmembrane region" description="Helical" evidence="1">
    <location>
        <begin position="45"/>
        <end position="64"/>
    </location>
</feature>
<protein>
    <recommendedName>
        <fullName evidence="4">Energy-coupling factor transporter transmembrane protein EcfT</fullName>
    </recommendedName>
</protein>
<keyword evidence="1" id="KW-1133">Transmembrane helix</keyword>
<dbReference type="Proteomes" id="UP001529235">
    <property type="component" value="Unassembled WGS sequence"/>
</dbReference>
<dbReference type="EMBL" id="JASNVW010000005">
    <property type="protein sequence ID" value="MDK6029215.1"/>
    <property type="molecule type" value="Genomic_DNA"/>
</dbReference>
<gene>
    <name evidence="2" type="ORF">QPL79_07545</name>
</gene>
<feature type="transmembrane region" description="Helical" evidence="1">
    <location>
        <begin position="20"/>
        <end position="39"/>
    </location>
</feature>
<organism evidence="2 3">
    <name type="scientific">Ignisphaera cupida</name>
    <dbReference type="NCBI Taxonomy" id="3050454"/>
    <lineage>
        <taxon>Archaea</taxon>
        <taxon>Thermoproteota</taxon>
        <taxon>Thermoprotei</taxon>
        <taxon>Desulfurococcales</taxon>
        <taxon>Desulfurococcaceae</taxon>
        <taxon>Ignisphaera</taxon>
    </lineage>
</organism>
<reference evidence="2 3" key="1">
    <citation type="submission" date="2023-05" db="EMBL/GenBank/DDBJ databases">
        <title>A new hyperthermophilic archaea 'Ignisphaera cupida' sp. nov. and description of the family 'Ignisphaeraceae' fam. nov.</title>
        <authorList>
            <person name="Podosokorskaya O.A."/>
            <person name="Elcheninov A.G."/>
            <person name="Klukina A."/>
            <person name="Merkel A.Y."/>
        </authorList>
    </citation>
    <scope>NUCLEOTIDE SEQUENCE [LARGE SCALE GENOMIC DNA]</scope>
    <source>
        <strain evidence="2 3">4213-co</strain>
    </source>
</reference>
<feature type="transmembrane region" description="Helical" evidence="1">
    <location>
        <begin position="76"/>
        <end position="93"/>
    </location>
</feature>
<accession>A0ABD4ZA85</accession>
<sequence>MIVSVVQEVLEYRFRASKYLLSKQFLFAKAALFIASIAIPLTTKLIVSTAFAACLVILVAVLGLRKTALYIASSAMFLYLTMVAIAFLLGGSIESVTKATILAASSLSSILLIASTTNPSMLRKWTLPYLFLVIFMNTLREVIDISTAYRAKGAGELRYILHVVIASMTLAIAKTNALADSLKARGIEVK</sequence>
<keyword evidence="3" id="KW-1185">Reference proteome</keyword>
<dbReference type="RefSeq" id="WP_285274200.1">
    <property type="nucleotide sequence ID" value="NZ_JASNVW010000005.1"/>
</dbReference>
<evidence type="ECO:0000313" key="2">
    <source>
        <dbReference type="EMBL" id="MDK6029215.1"/>
    </source>
</evidence>
<feature type="transmembrane region" description="Helical" evidence="1">
    <location>
        <begin position="129"/>
        <end position="151"/>
    </location>
</feature>
<dbReference type="AlphaFoldDB" id="A0ABD4ZA85"/>
<name>A0ABD4ZA85_9CREN</name>
<comment type="caution">
    <text evidence="2">The sequence shown here is derived from an EMBL/GenBank/DDBJ whole genome shotgun (WGS) entry which is preliminary data.</text>
</comment>
<proteinExistence type="predicted"/>
<keyword evidence="1" id="KW-0812">Transmembrane</keyword>